<reference evidence="1 2" key="1">
    <citation type="submission" date="2019-04" db="EMBL/GenBank/DDBJ databases">
        <authorList>
            <person name="Li Y."/>
            <person name="Wang J."/>
        </authorList>
    </citation>
    <scope>NUCLEOTIDE SEQUENCE [LARGE SCALE GENOMIC DNA]</scope>
    <source>
        <strain evidence="1 2">DSM 14668</strain>
    </source>
</reference>
<protein>
    <submittedName>
        <fullName evidence="1">FAD-dependent thymidylate synthase</fullName>
    </submittedName>
</protein>
<dbReference type="PANTHER" id="PTHR34934">
    <property type="entry name" value="FLAVIN-DEPENDENT THYMIDYLATE SYNTHASE"/>
    <property type="match status" value="1"/>
</dbReference>
<dbReference type="PROSITE" id="PS51331">
    <property type="entry name" value="THYX"/>
    <property type="match status" value="2"/>
</dbReference>
<proteinExistence type="predicted"/>
<dbReference type="Gene3D" id="3.30.1360.170">
    <property type="match status" value="2"/>
</dbReference>
<gene>
    <name evidence="1" type="ORF">E8A74_13040</name>
</gene>
<dbReference type="OrthoDB" id="9780625at2"/>
<dbReference type="InterPro" id="IPR036098">
    <property type="entry name" value="Thymidylate_synthase_ThyX_sf"/>
</dbReference>
<dbReference type="GO" id="GO:0070402">
    <property type="term" value="F:NADPH binding"/>
    <property type="evidence" value="ECO:0007669"/>
    <property type="project" value="TreeGrafter"/>
</dbReference>
<accession>A0A4U1JE19</accession>
<comment type="caution">
    <text evidence="1">The sequence shown here is derived from an EMBL/GenBank/DDBJ whole genome shotgun (WGS) entry which is preliminary data.</text>
</comment>
<name>A0A4U1JE19_9BACT</name>
<dbReference type="GO" id="GO:0050797">
    <property type="term" value="F:thymidylate synthase (FAD) activity"/>
    <property type="evidence" value="ECO:0007669"/>
    <property type="project" value="InterPro"/>
</dbReference>
<dbReference type="AlphaFoldDB" id="A0A4U1JE19"/>
<dbReference type="Proteomes" id="UP000309215">
    <property type="component" value="Unassembled WGS sequence"/>
</dbReference>
<keyword evidence="2" id="KW-1185">Reference proteome</keyword>
<organism evidence="1 2">
    <name type="scientific">Polyangium fumosum</name>
    <dbReference type="NCBI Taxonomy" id="889272"/>
    <lineage>
        <taxon>Bacteria</taxon>
        <taxon>Pseudomonadati</taxon>
        <taxon>Myxococcota</taxon>
        <taxon>Polyangia</taxon>
        <taxon>Polyangiales</taxon>
        <taxon>Polyangiaceae</taxon>
        <taxon>Polyangium</taxon>
    </lineage>
</organism>
<dbReference type="PANTHER" id="PTHR34934:SF1">
    <property type="entry name" value="FLAVIN-DEPENDENT THYMIDYLATE SYNTHASE"/>
    <property type="match status" value="1"/>
</dbReference>
<evidence type="ECO:0000313" key="1">
    <source>
        <dbReference type="EMBL" id="TKD09197.1"/>
    </source>
</evidence>
<dbReference type="GO" id="GO:0004799">
    <property type="term" value="F:thymidylate synthase activity"/>
    <property type="evidence" value="ECO:0007669"/>
    <property type="project" value="TreeGrafter"/>
</dbReference>
<dbReference type="InterPro" id="IPR003669">
    <property type="entry name" value="Thymidylate_synthase_ThyX"/>
</dbReference>
<dbReference type="CDD" id="cd20175">
    <property type="entry name" value="ThyX"/>
    <property type="match status" value="2"/>
</dbReference>
<dbReference type="EMBL" id="SSMQ01000011">
    <property type="protein sequence ID" value="TKD09197.1"/>
    <property type="molecule type" value="Genomic_DNA"/>
</dbReference>
<dbReference type="RefSeq" id="WP_136929306.1">
    <property type="nucleotide sequence ID" value="NZ_SSMQ01000011.1"/>
</dbReference>
<evidence type="ECO:0000313" key="2">
    <source>
        <dbReference type="Proteomes" id="UP000309215"/>
    </source>
</evidence>
<dbReference type="GO" id="GO:0006231">
    <property type="term" value="P:dTMP biosynthetic process"/>
    <property type="evidence" value="ECO:0007669"/>
    <property type="project" value="InterPro"/>
</dbReference>
<dbReference type="GO" id="GO:0050660">
    <property type="term" value="F:flavin adenine dinucleotide binding"/>
    <property type="evidence" value="ECO:0007669"/>
    <property type="project" value="InterPro"/>
</dbReference>
<dbReference type="Pfam" id="PF02511">
    <property type="entry name" value="Thy1"/>
    <property type="match status" value="2"/>
</dbReference>
<dbReference type="SUPFAM" id="SSF69796">
    <property type="entry name" value="Thymidylate synthase-complementing protein Thy1"/>
    <property type="match status" value="2"/>
</dbReference>
<sequence>MPLDEAARGRIAPYVSSLSDDVFALSGLPEEVIAVLFAYYSRSRDDLRTNLARLLTDQELDVGEGVTTRPSFGLATEKARAFHEKWVVGYGHASVAEHAVVHLAIENVSIVASKVIEDLRLGSYTEKSTRYVVFDRNSFVDLPELEGPLGQTYRASAERLFTTYVDLMARVMDALRVRVLRPPGASEAAHAAAIRAHACDLLRGLLPAGTRTNLGLTANARALEALLTKMLSHPLAEVRNVATSMHAAARTVTPTLVKYAGRSEHRSAQRSDVGDKLRSIYDPGPWDASATNVVGQPVRLVRHDKDALERIVLALAYESSEPNVHARGLTEAMRHSTSRELEDVVRASVARRGAHDPVPRGFEATTMTFELMLDYGAYRDLQRHRMLLPATQRLTCRLGFETPAELAELELDRAYTDAMVAACDAWEALESKHPQEAQYAVPLGFRIRTLWTLNLRELFHVVELRSARQGHASYRRIAQGLFRTAIAVHPWLEGLVRVDLGDYSLSRA</sequence>